<organism evidence="1 2">
    <name type="scientific">Psophocarpus tetragonolobus</name>
    <name type="common">Winged bean</name>
    <name type="synonym">Dolichos tetragonolobus</name>
    <dbReference type="NCBI Taxonomy" id="3891"/>
    <lineage>
        <taxon>Eukaryota</taxon>
        <taxon>Viridiplantae</taxon>
        <taxon>Streptophyta</taxon>
        <taxon>Embryophyta</taxon>
        <taxon>Tracheophyta</taxon>
        <taxon>Spermatophyta</taxon>
        <taxon>Magnoliopsida</taxon>
        <taxon>eudicotyledons</taxon>
        <taxon>Gunneridae</taxon>
        <taxon>Pentapetalae</taxon>
        <taxon>rosids</taxon>
        <taxon>fabids</taxon>
        <taxon>Fabales</taxon>
        <taxon>Fabaceae</taxon>
        <taxon>Papilionoideae</taxon>
        <taxon>50 kb inversion clade</taxon>
        <taxon>NPAAA clade</taxon>
        <taxon>indigoferoid/millettioid clade</taxon>
        <taxon>Phaseoleae</taxon>
        <taxon>Psophocarpus</taxon>
    </lineage>
</organism>
<dbReference type="AlphaFoldDB" id="A0AAN9RYJ1"/>
<protein>
    <submittedName>
        <fullName evidence="1">Uncharacterized protein</fullName>
    </submittedName>
</protein>
<dbReference type="EMBL" id="JAYMYS010000008">
    <property type="protein sequence ID" value="KAK7385810.1"/>
    <property type="molecule type" value="Genomic_DNA"/>
</dbReference>
<comment type="caution">
    <text evidence="1">The sequence shown here is derived from an EMBL/GenBank/DDBJ whole genome shotgun (WGS) entry which is preliminary data.</text>
</comment>
<evidence type="ECO:0000313" key="1">
    <source>
        <dbReference type="EMBL" id="KAK7385810.1"/>
    </source>
</evidence>
<dbReference type="Proteomes" id="UP001386955">
    <property type="component" value="Unassembled WGS sequence"/>
</dbReference>
<proteinExistence type="predicted"/>
<keyword evidence="2" id="KW-1185">Reference proteome</keyword>
<evidence type="ECO:0000313" key="2">
    <source>
        <dbReference type="Proteomes" id="UP001386955"/>
    </source>
</evidence>
<name>A0AAN9RYJ1_PSOTE</name>
<sequence>MQPLPFGAYIWTARNKKIWRGKDFHPRFVNQRVITVLHHWEQDSLSGNNRTFNMVGHVYMGERGPVYKGKVAILLRSLKAQGLANLQLQNVIIEM</sequence>
<reference evidence="1 2" key="1">
    <citation type="submission" date="2024-01" db="EMBL/GenBank/DDBJ databases">
        <title>The genomes of 5 underutilized Papilionoideae crops provide insights into root nodulation and disease resistanc.</title>
        <authorList>
            <person name="Jiang F."/>
        </authorList>
    </citation>
    <scope>NUCLEOTIDE SEQUENCE [LARGE SCALE GENOMIC DNA]</scope>
    <source>
        <strain evidence="1">DUOXIRENSHENG_FW03</strain>
        <tissue evidence="1">Leaves</tissue>
    </source>
</reference>
<accession>A0AAN9RYJ1</accession>
<gene>
    <name evidence="1" type="ORF">VNO78_31687</name>
</gene>